<dbReference type="Pfam" id="PF12311">
    <property type="entry name" value="DUF3632"/>
    <property type="match status" value="1"/>
</dbReference>
<evidence type="ECO:0000313" key="2">
    <source>
        <dbReference type="Proteomes" id="UP001194746"/>
    </source>
</evidence>
<keyword evidence="2" id="KW-1185">Reference proteome</keyword>
<dbReference type="PANTHER" id="PTHR38797:SF7">
    <property type="entry name" value="TRANSCRIPTION FACTOR DOMAIN-CONTAINING PROTEIN"/>
    <property type="match status" value="1"/>
</dbReference>
<reference evidence="1" key="2">
    <citation type="submission" date="2020-02" db="EMBL/GenBank/DDBJ databases">
        <authorList>
            <person name="Gilchrist C.L.M."/>
            <person name="Chooi Y.-H."/>
        </authorList>
    </citation>
    <scope>NUCLEOTIDE SEQUENCE</scope>
    <source>
        <strain evidence="1">MST-FP2251</strain>
    </source>
</reference>
<organism evidence="1 2">
    <name type="scientific">Aspergillus nanangensis</name>
    <dbReference type="NCBI Taxonomy" id="2582783"/>
    <lineage>
        <taxon>Eukaryota</taxon>
        <taxon>Fungi</taxon>
        <taxon>Dikarya</taxon>
        <taxon>Ascomycota</taxon>
        <taxon>Pezizomycotina</taxon>
        <taxon>Eurotiomycetes</taxon>
        <taxon>Eurotiomycetidae</taxon>
        <taxon>Eurotiales</taxon>
        <taxon>Aspergillaceae</taxon>
        <taxon>Aspergillus</taxon>
        <taxon>Aspergillus subgen. Circumdati</taxon>
    </lineage>
</organism>
<protein>
    <submittedName>
        <fullName evidence="1">Uncharacterized protein</fullName>
    </submittedName>
</protein>
<accession>A0AAD4CU04</accession>
<dbReference type="Proteomes" id="UP001194746">
    <property type="component" value="Unassembled WGS sequence"/>
</dbReference>
<dbReference type="PANTHER" id="PTHR38797">
    <property type="entry name" value="NUCLEAR PORE COMPLEX PROTEIN NUP85-RELATED"/>
    <property type="match status" value="1"/>
</dbReference>
<reference evidence="1" key="1">
    <citation type="journal article" date="2019" name="Beilstein J. Org. Chem.">
        <title>Nanangenines: drimane sesquiterpenoids as the dominant metabolite cohort of a novel Australian fungus, Aspergillus nanangensis.</title>
        <authorList>
            <person name="Lacey H.J."/>
            <person name="Gilchrist C.L.M."/>
            <person name="Crombie A."/>
            <person name="Kalaitzis J.A."/>
            <person name="Vuong D."/>
            <person name="Rutledge P.J."/>
            <person name="Turner P."/>
            <person name="Pitt J.I."/>
            <person name="Lacey E."/>
            <person name="Chooi Y.H."/>
            <person name="Piggott A.M."/>
        </authorList>
    </citation>
    <scope>NUCLEOTIDE SEQUENCE</scope>
    <source>
        <strain evidence="1">MST-FP2251</strain>
    </source>
</reference>
<dbReference type="EMBL" id="VCAU01000011">
    <property type="protein sequence ID" value="KAF9892685.1"/>
    <property type="molecule type" value="Genomic_DNA"/>
</dbReference>
<dbReference type="AlphaFoldDB" id="A0AAD4CU04"/>
<dbReference type="InterPro" id="IPR053204">
    <property type="entry name" value="Oxopyrrolidines_Biosynth-assoc"/>
</dbReference>
<evidence type="ECO:0000313" key="1">
    <source>
        <dbReference type="EMBL" id="KAF9892685.1"/>
    </source>
</evidence>
<dbReference type="InterPro" id="IPR022085">
    <property type="entry name" value="OpdG"/>
</dbReference>
<name>A0AAD4CU04_ASPNN</name>
<sequence>MNPLLNDSPDSPPQDNPSHLLSLCEASDEWDIRDAAQKGQLDILQSVTYNRAWYVAFSYCRSGDGIDECTKSLHDLCREQETLLLEILSIRGRGPLTRRAPGGVGVDIARTPDGTVWNDLPFFVTDMTEFWHREFAAMSITQRVNASTFLAKLASTRVANDRLCQIGLKTIRDTLETMRPLGSSNDPDEECPRRSLGSLPIAGLLPAACAWLREASHNIILLSDACWNDRTNSAIGNPGYLFVESELGQRSPGGFSPWRWLFWFKRLHELYDEANEAEEKVLAEYAEKAINIMNCHVKERNARILRVFESAGDSLQQEKAFQGLKAKFAMMKSDYSDGMIKPVIT</sequence>
<proteinExistence type="predicted"/>
<gene>
    <name evidence="1" type="ORF">FE257_001087</name>
</gene>
<comment type="caution">
    <text evidence="1">The sequence shown here is derived from an EMBL/GenBank/DDBJ whole genome shotgun (WGS) entry which is preliminary data.</text>
</comment>